<dbReference type="InterPro" id="IPR003658">
    <property type="entry name" value="Anti-sigma_ant"/>
</dbReference>
<proteinExistence type="inferred from homology"/>
<dbReference type="InterPro" id="IPR052746">
    <property type="entry name" value="MlaB_ABC_Transporter"/>
</dbReference>
<protein>
    <recommendedName>
        <fullName evidence="2">STAS domain-containing protein</fullName>
    </recommendedName>
</protein>
<dbReference type="GO" id="GO:0043856">
    <property type="term" value="F:anti-sigma factor antagonist activity"/>
    <property type="evidence" value="ECO:0007669"/>
    <property type="project" value="InterPro"/>
</dbReference>
<name>A0A3B0W986_9ZZZZ</name>
<dbReference type="PROSITE" id="PS50801">
    <property type="entry name" value="STAS"/>
    <property type="match status" value="1"/>
</dbReference>
<evidence type="ECO:0000259" key="2">
    <source>
        <dbReference type="PROSITE" id="PS50801"/>
    </source>
</evidence>
<dbReference type="InterPro" id="IPR036513">
    <property type="entry name" value="STAS_dom_sf"/>
</dbReference>
<reference evidence="3" key="1">
    <citation type="submission" date="2018-06" db="EMBL/GenBank/DDBJ databases">
        <authorList>
            <person name="Zhirakovskaya E."/>
        </authorList>
    </citation>
    <scope>NUCLEOTIDE SEQUENCE</scope>
</reference>
<evidence type="ECO:0000256" key="1">
    <source>
        <dbReference type="ARBA" id="ARBA00009013"/>
    </source>
</evidence>
<dbReference type="Gene3D" id="3.30.750.24">
    <property type="entry name" value="STAS domain"/>
    <property type="match status" value="1"/>
</dbReference>
<dbReference type="SUPFAM" id="SSF52091">
    <property type="entry name" value="SpoIIaa-like"/>
    <property type="match status" value="1"/>
</dbReference>
<comment type="similarity">
    <text evidence="1">Belongs to the anti-sigma-factor antagonist family.</text>
</comment>
<dbReference type="PANTHER" id="PTHR35849">
    <property type="entry name" value="BLR2341 PROTEIN"/>
    <property type="match status" value="1"/>
</dbReference>
<dbReference type="Pfam" id="PF01740">
    <property type="entry name" value="STAS"/>
    <property type="match status" value="1"/>
</dbReference>
<sequence length="103" mass="11421">MSIKISNKKKLMSLSISGDLTIYTANEYRDSILEKFSAEKNIEIDLAEVEEIDSSGLQLLAAMNKEITSHGCEMQLVSVSDVVIDALETSCLINDFKCSKQEN</sequence>
<dbReference type="NCBIfam" id="TIGR00377">
    <property type="entry name" value="ant_ant_sig"/>
    <property type="match status" value="1"/>
</dbReference>
<accession>A0A3B0W986</accession>
<dbReference type="EMBL" id="UOFE01000028">
    <property type="protein sequence ID" value="VAW52498.1"/>
    <property type="molecule type" value="Genomic_DNA"/>
</dbReference>
<feature type="domain" description="STAS" evidence="2">
    <location>
        <begin position="1"/>
        <end position="103"/>
    </location>
</feature>
<dbReference type="CDD" id="cd07043">
    <property type="entry name" value="STAS_anti-anti-sigma_factors"/>
    <property type="match status" value="1"/>
</dbReference>
<dbReference type="InterPro" id="IPR002645">
    <property type="entry name" value="STAS_dom"/>
</dbReference>
<dbReference type="PANTHER" id="PTHR35849:SF2">
    <property type="entry name" value="BLR2341 PROTEIN"/>
    <property type="match status" value="1"/>
</dbReference>
<organism evidence="3">
    <name type="scientific">hydrothermal vent metagenome</name>
    <dbReference type="NCBI Taxonomy" id="652676"/>
    <lineage>
        <taxon>unclassified sequences</taxon>
        <taxon>metagenomes</taxon>
        <taxon>ecological metagenomes</taxon>
    </lineage>
</organism>
<evidence type="ECO:0000313" key="3">
    <source>
        <dbReference type="EMBL" id="VAW52498.1"/>
    </source>
</evidence>
<dbReference type="AlphaFoldDB" id="A0A3B0W986"/>
<gene>
    <name evidence="3" type="ORF">MNBD_GAMMA05-1097</name>
</gene>